<feature type="region of interest" description="Disordered" evidence="1">
    <location>
        <begin position="1"/>
        <end position="21"/>
    </location>
</feature>
<proteinExistence type="predicted"/>
<accession>A0ABN3I8R3</accession>
<protein>
    <submittedName>
        <fullName evidence="2">Uncharacterized protein</fullName>
    </submittedName>
</protein>
<keyword evidence="3" id="KW-1185">Reference proteome</keyword>
<name>A0ABN3I8R3_9ACTN</name>
<dbReference type="Proteomes" id="UP001500058">
    <property type="component" value="Unassembled WGS sequence"/>
</dbReference>
<dbReference type="EMBL" id="BAAATJ010000009">
    <property type="protein sequence ID" value="GAA2397869.1"/>
    <property type="molecule type" value="Genomic_DNA"/>
</dbReference>
<evidence type="ECO:0000313" key="3">
    <source>
        <dbReference type="Proteomes" id="UP001500058"/>
    </source>
</evidence>
<organism evidence="2 3">
    <name type="scientific">Streptomyces glaucosporus</name>
    <dbReference type="NCBI Taxonomy" id="284044"/>
    <lineage>
        <taxon>Bacteria</taxon>
        <taxon>Bacillati</taxon>
        <taxon>Actinomycetota</taxon>
        <taxon>Actinomycetes</taxon>
        <taxon>Kitasatosporales</taxon>
        <taxon>Streptomycetaceae</taxon>
        <taxon>Streptomyces</taxon>
    </lineage>
</organism>
<evidence type="ECO:0000313" key="2">
    <source>
        <dbReference type="EMBL" id="GAA2397869.1"/>
    </source>
</evidence>
<reference evidence="2 3" key="1">
    <citation type="journal article" date="2019" name="Int. J. Syst. Evol. Microbiol.">
        <title>The Global Catalogue of Microorganisms (GCM) 10K type strain sequencing project: providing services to taxonomists for standard genome sequencing and annotation.</title>
        <authorList>
            <consortium name="The Broad Institute Genomics Platform"/>
            <consortium name="The Broad Institute Genome Sequencing Center for Infectious Disease"/>
            <person name="Wu L."/>
            <person name="Ma J."/>
        </authorList>
    </citation>
    <scope>NUCLEOTIDE SEQUENCE [LARGE SCALE GENOMIC DNA]</scope>
    <source>
        <strain evidence="2 3">JCM 6921</strain>
    </source>
</reference>
<sequence>MTLVTRLSDPRPTVLGMDDMSPQEVGARFGAMILGAELSEEPPPPDSPLGRVRAWGEQYGTEKLTPEHVQAAIEGQPLPPPE</sequence>
<evidence type="ECO:0000256" key="1">
    <source>
        <dbReference type="SAM" id="MobiDB-lite"/>
    </source>
</evidence>
<gene>
    <name evidence="2" type="ORF">GCM10010420_24940</name>
</gene>
<comment type="caution">
    <text evidence="2">The sequence shown here is derived from an EMBL/GenBank/DDBJ whole genome shotgun (WGS) entry which is preliminary data.</text>
</comment>